<gene>
    <name evidence="1" type="ORF">ACFQT0_00545</name>
</gene>
<name>A0ABW2TZG9_9BACT</name>
<evidence type="ECO:0000313" key="1">
    <source>
        <dbReference type="EMBL" id="MFC7666087.1"/>
    </source>
</evidence>
<comment type="caution">
    <text evidence="1">The sequence shown here is derived from an EMBL/GenBank/DDBJ whole genome shotgun (WGS) entry which is preliminary data.</text>
</comment>
<keyword evidence="2" id="KW-1185">Reference proteome</keyword>
<organism evidence="1 2">
    <name type="scientific">Hymenobacter humi</name>
    <dbReference type="NCBI Taxonomy" id="1411620"/>
    <lineage>
        <taxon>Bacteria</taxon>
        <taxon>Pseudomonadati</taxon>
        <taxon>Bacteroidota</taxon>
        <taxon>Cytophagia</taxon>
        <taxon>Cytophagales</taxon>
        <taxon>Hymenobacteraceae</taxon>
        <taxon>Hymenobacter</taxon>
    </lineage>
</organism>
<proteinExistence type="predicted"/>
<reference evidence="2" key="1">
    <citation type="journal article" date="2019" name="Int. J. Syst. Evol. Microbiol.">
        <title>The Global Catalogue of Microorganisms (GCM) 10K type strain sequencing project: providing services to taxonomists for standard genome sequencing and annotation.</title>
        <authorList>
            <consortium name="The Broad Institute Genomics Platform"/>
            <consortium name="The Broad Institute Genome Sequencing Center for Infectious Disease"/>
            <person name="Wu L."/>
            <person name="Ma J."/>
        </authorList>
    </citation>
    <scope>NUCLEOTIDE SEQUENCE [LARGE SCALE GENOMIC DNA]</scope>
    <source>
        <strain evidence="2">JCM 19635</strain>
    </source>
</reference>
<evidence type="ECO:0000313" key="2">
    <source>
        <dbReference type="Proteomes" id="UP001596513"/>
    </source>
</evidence>
<dbReference type="EMBL" id="JBHTEK010000001">
    <property type="protein sequence ID" value="MFC7666087.1"/>
    <property type="molecule type" value="Genomic_DNA"/>
</dbReference>
<accession>A0ABW2TZG9</accession>
<dbReference type="Proteomes" id="UP001596513">
    <property type="component" value="Unassembled WGS sequence"/>
</dbReference>
<protein>
    <submittedName>
        <fullName evidence="1">Uncharacterized protein</fullName>
    </submittedName>
</protein>
<sequence length="45" mass="5106">MYKALVKPALLQPRRRALEQFYTGFIYEGPALVNQINKALVKAQG</sequence>
<dbReference type="RefSeq" id="WP_380199485.1">
    <property type="nucleotide sequence ID" value="NZ_JBHTEK010000001.1"/>
</dbReference>